<dbReference type="PANTHER" id="PTHR30151:SF40">
    <property type="entry name" value="TRANSPORT SYSTEM INTEGRAL MEMBRANE PROTEIN"/>
    <property type="match status" value="1"/>
</dbReference>
<dbReference type="CDD" id="cd06261">
    <property type="entry name" value="TM_PBP2"/>
    <property type="match status" value="1"/>
</dbReference>
<reference evidence="11" key="1">
    <citation type="journal article" date="2019" name="Int. J. Syst. Evol. Microbiol.">
        <title>The Global Catalogue of Microorganisms (GCM) 10K type strain sequencing project: providing services to taxonomists for standard genome sequencing and annotation.</title>
        <authorList>
            <consortium name="The Broad Institute Genomics Platform"/>
            <consortium name="The Broad Institute Genome Sequencing Center for Infectious Disease"/>
            <person name="Wu L."/>
            <person name="Ma J."/>
        </authorList>
    </citation>
    <scope>NUCLEOTIDE SEQUENCE [LARGE SCALE GENOMIC DNA]</scope>
    <source>
        <strain evidence="11">JCM 18532</strain>
    </source>
</reference>
<evidence type="ECO:0000313" key="10">
    <source>
        <dbReference type="EMBL" id="GAA4727992.1"/>
    </source>
</evidence>
<dbReference type="InterPro" id="IPR035906">
    <property type="entry name" value="MetI-like_sf"/>
</dbReference>
<evidence type="ECO:0000256" key="8">
    <source>
        <dbReference type="SAM" id="MobiDB-lite"/>
    </source>
</evidence>
<dbReference type="Pfam" id="PF00528">
    <property type="entry name" value="BPD_transp_1"/>
    <property type="match status" value="1"/>
</dbReference>
<keyword evidence="2 7" id="KW-0813">Transport</keyword>
<feature type="transmembrane region" description="Helical" evidence="7">
    <location>
        <begin position="96"/>
        <end position="115"/>
    </location>
</feature>
<keyword evidence="3" id="KW-1003">Cell membrane</keyword>
<evidence type="ECO:0000256" key="6">
    <source>
        <dbReference type="ARBA" id="ARBA00023136"/>
    </source>
</evidence>
<evidence type="ECO:0000256" key="1">
    <source>
        <dbReference type="ARBA" id="ARBA00004651"/>
    </source>
</evidence>
<organism evidence="10 11">
    <name type="scientific">Nocardioides endophyticus</name>
    <dbReference type="NCBI Taxonomy" id="1353775"/>
    <lineage>
        <taxon>Bacteria</taxon>
        <taxon>Bacillati</taxon>
        <taxon>Actinomycetota</taxon>
        <taxon>Actinomycetes</taxon>
        <taxon>Propionibacteriales</taxon>
        <taxon>Nocardioidaceae</taxon>
        <taxon>Nocardioides</taxon>
    </lineage>
</organism>
<dbReference type="InterPro" id="IPR000515">
    <property type="entry name" value="MetI-like"/>
</dbReference>
<name>A0ABP8YI58_9ACTN</name>
<accession>A0ABP8YI58</accession>
<sequence>MPETTTISRAEDGLDRLEQTSGDRPRIGRAGLRILAAPLPAIGAVAVMVGVWQLVFSLELQPPSVLPSPAEVAETAVDLARDGSLVEALWVSGSRAVVGFALSVFVGTLLGLALARVRLLRAALGPLVTALLAMPAVAWVPAAIIAFGFTDAAIYSVVLVGAVPSVANGLVAGVDTIPPLLHRAGQVLGARGWTMVRHVLLPAALPGYIAGVRQAWAFAWRSLMAAELIASSPQLGVGVGQLLQQGRTLFDMPRVIVAMGLVLLIGLVVELGVFGPLERRVLRLRGMALR</sequence>
<feature type="compositionally biased region" description="Basic and acidic residues" evidence="8">
    <location>
        <begin position="9"/>
        <end position="22"/>
    </location>
</feature>
<evidence type="ECO:0000256" key="5">
    <source>
        <dbReference type="ARBA" id="ARBA00022989"/>
    </source>
</evidence>
<comment type="similarity">
    <text evidence="7">Belongs to the binding-protein-dependent transport system permease family.</text>
</comment>
<protein>
    <submittedName>
        <fullName evidence="10">ABC transporter permease</fullName>
    </submittedName>
</protein>
<evidence type="ECO:0000256" key="7">
    <source>
        <dbReference type="RuleBase" id="RU363032"/>
    </source>
</evidence>
<dbReference type="PROSITE" id="PS50928">
    <property type="entry name" value="ABC_TM1"/>
    <property type="match status" value="1"/>
</dbReference>
<evidence type="ECO:0000313" key="11">
    <source>
        <dbReference type="Proteomes" id="UP001499882"/>
    </source>
</evidence>
<keyword evidence="11" id="KW-1185">Reference proteome</keyword>
<comment type="subcellular location">
    <subcellularLocation>
        <location evidence="1 7">Cell membrane</location>
        <topology evidence="1 7">Multi-pass membrane protein</topology>
    </subcellularLocation>
</comment>
<feature type="transmembrane region" description="Helical" evidence="7">
    <location>
        <begin position="153"/>
        <end position="174"/>
    </location>
</feature>
<feature type="domain" description="ABC transmembrane type-1" evidence="9">
    <location>
        <begin position="89"/>
        <end position="274"/>
    </location>
</feature>
<dbReference type="SUPFAM" id="SSF161098">
    <property type="entry name" value="MetI-like"/>
    <property type="match status" value="1"/>
</dbReference>
<feature type="transmembrane region" description="Helical" evidence="7">
    <location>
        <begin position="127"/>
        <end position="147"/>
    </location>
</feature>
<dbReference type="RefSeq" id="WP_345525380.1">
    <property type="nucleotide sequence ID" value="NZ_BAABKN010000005.1"/>
</dbReference>
<feature type="transmembrane region" description="Helical" evidence="7">
    <location>
        <begin position="255"/>
        <end position="277"/>
    </location>
</feature>
<feature type="transmembrane region" description="Helical" evidence="7">
    <location>
        <begin position="34"/>
        <end position="55"/>
    </location>
</feature>
<dbReference type="EMBL" id="BAABKN010000005">
    <property type="protein sequence ID" value="GAA4727992.1"/>
    <property type="molecule type" value="Genomic_DNA"/>
</dbReference>
<gene>
    <name evidence="10" type="ORF">GCM10023350_08870</name>
</gene>
<comment type="caution">
    <text evidence="10">The sequence shown here is derived from an EMBL/GenBank/DDBJ whole genome shotgun (WGS) entry which is preliminary data.</text>
</comment>
<keyword evidence="4 7" id="KW-0812">Transmembrane</keyword>
<evidence type="ECO:0000256" key="4">
    <source>
        <dbReference type="ARBA" id="ARBA00022692"/>
    </source>
</evidence>
<dbReference type="PANTHER" id="PTHR30151">
    <property type="entry name" value="ALKANE SULFONATE ABC TRANSPORTER-RELATED, MEMBRANE SUBUNIT"/>
    <property type="match status" value="1"/>
</dbReference>
<evidence type="ECO:0000256" key="2">
    <source>
        <dbReference type="ARBA" id="ARBA00022448"/>
    </source>
</evidence>
<proteinExistence type="inferred from homology"/>
<evidence type="ECO:0000256" key="3">
    <source>
        <dbReference type="ARBA" id="ARBA00022475"/>
    </source>
</evidence>
<dbReference type="Gene3D" id="1.10.3720.10">
    <property type="entry name" value="MetI-like"/>
    <property type="match status" value="1"/>
</dbReference>
<feature type="region of interest" description="Disordered" evidence="8">
    <location>
        <begin position="1"/>
        <end position="22"/>
    </location>
</feature>
<dbReference type="Proteomes" id="UP001499882">
    <property type="component" value="Unassembled WGS sequence"/>
</dbReference>
<keyword evidence="6 7" id="KW-0472">Membrane</keyword>
<keyword evidence="5 7" id="KW-1133">Transmembrane helix</keyword>
<feature type="transmembrane region" description="Helical" evidence="7">
    <location>
        <begin position="195"/>
        <end position="216"/>
    </location>
</feature>
<evidence type="ECO:0000259" key="9">
    <source>
        <dbReference type="PROSITE" id="PS50928"/>
    </source>
</evidence>